<dbReference type="Ensembl" id="ENSPTXT00000008712.1">
    <property type="protein sequence ID" value="ENSPTXP00000008419.1"/>
    <property type="gene ID" value="ENSPTXG00000006089.1"/>
</dbReference>
<protein>
    <submittedName>
        <fullName evidence="2">Uncharacterized protein</fullName>
    </submittedName>
</protein>
<name>A0A670Y914_PSETE</name>
<evidence type="ECO:0000256" key="1">
    <source>
        <dbReference type="SAM" id="MobiDB-lite"/>
    </source>
</evidence>
<proteinExistence type="predicted"/>
<sequence>MPHFTVVPVEDQSRAGYDALEGLSLVDYSQPGADGAPRHFCPPPPPKGLDYSSHPLGDAGWVDSPNSWGSWSWEE</sequence>
<organism evidence="2 3">
    <name type="scientific">Pseudonaja textilis</name>
    <name type="common">Eastern brown snake</name>
    <dbReference type="NCBI Taxonomy" id="8673"/>
    <lineage>
        <taxon>Eukaryota</taxon>
        <taxon>Metazoa</taxon>
        <taxon>Chordata</taxon>
        <taxon>Craniata</taxon>
        <taxon>Vertebrata</taxon>
        <taxon>Euteleostomi</taxon>
        <taxon>Lepidosauria</taxon>
        <taxon>Squamata</taxon>
        <taxon>Bifurcata</taxon>
        <taxon>Unidentata</taxon>
        <taxon>Episquamata</taxon>
        <taxon>Toxicofera</taxon>
        <taxon>Serpentes</taxon>
        <taxon>Colubroidea</taxon>
        <taxon>Elapidae</taxon>
        <taxon>Hydrophiinae</taxon>
        <taxon>Pseudonaja</taxon>
    </lineage>
</organism>
<dbReference type="AlphaFoldDB" id="A0A670Y914"/>
<keyword evidence="3" id="KW-1185">Reference proteome</keyword>
<feature type="region of interest" description="Disordered" evidence="1">
    <location>
        <begin position="34"/>
        <end position="54"/>
    </location>
</feature>
<accession>A0A670Y914</accession>
<evidence type="ECO:0000313" key="3">
    <source>
        <dbReference type="Proteomes" id="UP000472273"/>
    </source>
</evidence>
<reference evidence="2" key="2">
    <citation type="submission" date="2025-09" db="UniProtKB">
        <authorList>
            <consortium name="Ensembl"/>
        </authorList>
    </citation>
    <scope>IDENTIFICATION</scope>
</reference>
<dbReference type="GeneTree" id="ENSGT01030000235333"/>
<reference evidence="2" key="1">
    <citation type="submission" date="2025-08" db="UniProtKB">
        <authorList>
            <consortium name="Ensembl"/>
        </authorList>
    </citation>
    <scope>IDENTIFICATION</scope>
</reference>
<evidence type="ECO:0000313" key="2">
    <source>
        <dbReference type="Ensembl" id="ENSPTXP00000008419.1"/>
    </source>
</evidence>
<dbReference type="Proteomes" id="UP000472273">
    <property type="component" value="Unplaced"/>
</dbReference>